<feature type="compositionally biased region" description="Basic and acidic residues" evidence="4">
    <location>
        <begin position="1"/>
        <end position="10"/>
    </location>
</feature>
<evidence type="ECO:0000256" key="4">
    <source>
        <dbReference type="SAM" id="MobiDB-lite"/>
    </source>
</evidence>
<evidence type="ECO:0000313" key="7">
    <source>
        <dbReference type="Proteomes" id="UP000181951"/>
    </source>
</evidence>
<protein>
    <submittedName>
        <fullName evidence="6">Pimeloyl-ACP methyl ester carboxylesterase</fullName>
    </submittedName>
</protein>
<feature type="region of interest" description="Disordered" evidence="4">
    <location>
        <begin position="1"/>
        <end position="52"/>
    </location>
</feature>
<dbReference type="InterPro" id="IPR013595">
    <property type="entry name" value="Pept_S33_TAP-like_C"/>
</dbReference>
<evidence type="ECO:0000259" key="5">
    <source>
        <dbReference type="Pfam" id="PF08386"/>
    </source>
</evidence>
<name>A0A1H8Q8T6_9ACTN</name>
<evidence type="ECO:0000313" key="6">
    <source>
        <dbReference type="EMBL" id="SEO50317.1"/>
    </source>
</evidence>
<dbReference type="GO" id="GO:0016787">
    <property type="term" value="F:hydrolase activity"/>
    <property type="evidence" value="ECO:0007669"/>
    <property type="project" value="UniProtKB-KW"/>
</dbReference>
<dbReference type="Gene3D" id="3.40.50.1820">
    <property type="entry name" value="alpha/beta hydrolase"/>
    <property type="match status" value="1"/>
</dbReference>
<dbReference type="PANTHER" id="PTHR43248">
    <property type="entry name" value="2-SUCCINYL-6-HYDROXY-2,4-CYCLOHEXADIENE-1-CARBOXYLATE SYNTHASE"/>
    <property type="match status" value="1"/>
</dbReference>
<gene>
    <name evidence="6" type="ORF">SAMN05216267_1028100</name>
</gene>
<keyword evidence="7" id="KW-1185">Reference proteome</keyword>
<dbReference type="EMBL" id="FODD01000028">
    <property type="protein sequence ID" value="SEO50317.1"/>
    <property type="molecule type" value="Genomic_DNA"/>
</dbReference>
<dbReference type="AlphaFoldDB" id="A0A1H8Q8T6"/>
<feature type="domain" description="Peptidase S33 tripeptidyl aminopeptidase-like C-terminal" evidence="5">
    <location>
        <begin position="470"/>
        <end position="571"/>
    </location>
</feature>
<dbReference type="SUPFAM" id="SSF53474">
    <property type="entry name" value="alpha/beta-Hydrolases"/>
    <property type="match status" value="1"/>
</dbReference>
<evidence type="ECO:0000256" key="3">
    <source>
        <dbReference type="ARBA" id="ARBA00022801"/>
    </source>
</evidence>
<evidence type="ECO:0000256" key="2">
    <source>
        <dbReference type="ARBA" id="ARBA00022729"/>
    </source>
</evidence>
<dbReference type="STRING" id="310780.SAMN05216267_1028100"/>
<dbReference type="InterPro" id="IPR051601">
    <property type="entry name" value="Serine_prot/Carboxylest_S33"/>
</dbReference>
<accession>A0A1H8Q8T6</accession>
<dbReference type="PANTHER" id="PTHR43248:SF29">
    <property type="entry name" value="TRIPEPTIDYL AMINOPEPTIDASE"/>
    <property type="match status" value="1"/>
</dbReference>
<reference evidence="6 7" key="1">
    <citation type="submission" date="2016-10" db="EMBL/GenBank/DDBJ databases">
        <authorList>
            <person name="de Groot N.N."/>
        </authorList>
    </citation>
    <scope>NUCLEOTIDE SEQUENCE [LARGE SCALE GENOMIC DNA]</scope>
    <source>
        <strain evidence="6 7">CGMCC 4.2026</strain>
    </source>
</reference>
<feature type="region of interest" description="Disordered" evidence="4">
    <location>
        <begin position="77"/>
        <end position="99"/>
    </location>
</feature>
<feature type="compositionally biased region" description="Low complexity" evidence="4">
    <location>
        <begin position="82"/>
        <end position="99"/>
    </location>
</feature>
<organism evidence="6 7">
    <name type="scientific">Actinacidiphila rubida</name>
    <dbReference type="NCBI Taxonomy" id="310780"/>
    <lineage>
        <taxon>Bacteria</taxon>
        <taxon>Bacillati</taxon>
        <taxon>Actinomycetota</taxon>
        <taxon>Actinomycetes</taxon>
        <taxon>Kitasatosporales</taxon>
        <taxon>Streptomycetaceae</taxon>
        <taxon>Actinacidiphila</taxon>
    </lineage>
</organism>
<keyword evidence="2" id="KW-0732">Signal</keyword>
<sequence>MPHLTRDLMRHLTRPTPQPSEQPSEEPSGQPSGERPDAGRPLRKRASGGASRQGMALLRIPATVIAATGLLLTACTSGSGGHPASASSPMSGGSSAASSSTASTAGLASYYGQKLKWHSCGAAGFDCTSMKVPLDYAHPGAHDDLTLAVARKKATGPGARIGSLLVNPGGPGGSAIDYLQYAALGYPTPVTSRYDMVAVDPRGVARSAPVECLTDKQMDTYTAVDTTPDDSAEVTTLASADKGFAAGCEKRSAKLLDHVSTVDSARDMDILRGLLGDRQLHYVGKSYGTFLGATYAGLFPQRVGRLVLDGAMDPSVDALESSRAQAGGFEVAFNAFAADCLQEPSCPLGTTSVTDAGKRLDALFKNLDAHPLSTGTSRKLTEALGTTGVIAAMYDQSAWPTLRTALASAMKGDGDPLLKLSDSYYERDDTGKYSNLMYANAAVNCLDLPPALRSPADVEKALPSFRKASPHFGTTLAWSSLVCGYWPVKATGHAAKITAPGAGPILVVGTIRDPATPYAWAKSLAAQLSSGHLLTYDGDGHTAYARGSDCIDTSVNAYLLDGKVPPTGKTCT</sequence>
<evidence type="ECO:0000256" key="1">
    <source>
        <dbReference type="ARBA" id="ARBA00010088"/>
    </source>
</evidence>
<dbReference type="Proteomes" id="UP000181951">
    <property type="component" value="Unassembled WGS sequence"/>
</dbReference>
<comment type="similarity">
    <text evidence="1">Belongs to the peptidase S33 family.</text>
</comment>
<keyword evidence="3" id="KW-0378">Hydrolase</keyword>
<feature type="compositionally biased region" description="Low complexity" evidence="4">
    <location>
        <begin position="19"/>
        <end position="33"/>
    </location>
</feature>
<dbReference type="Pfam" id="PF08386">
    <property type="entry name" value="Abhydrolase_4"/>
    <property type="match status" value="1"/>
</dbReference>
<proteinExistence type="inferred from homology"/>
<dbReference type="InterPro" id="IPR029058">
    <property type="entry name" value="AB_hydrolase_fold"/>
</dbReference>